<sequence>MGQNNSIVFKSEKGALVLNSKDKQHYWKTNNNSYSVIVSRRMTPLESLPDNTIVYVNSDNELVFMTKKITGSDKRAYLEVTKYMMYSDNRITLPENDLHKANIRQVILFAIKNIHDNANFNVYVVNLNETNSTY</sequence>
<accession>A0A3G4ZN50</accession>
<evidence type="ECO:0000313" key="1">
    <source>
        <dbReference type="EMBL" id="AYV76292.1"/>
    </source>
</evidence>
<organism evidence="1">
    <name type="scientific">Terrestrivirus sp</name>
    <dbReference type="NCBI Taxonomy" id="2487775"/>
    <lineage>
        <taxon>Viruses</taxon>
        <taxon>Varidnaviria</taxon>
        <taxon>Bamfordvirae</taxon>
        <taxon>Nucleocytoviricota</taxon>
        <taxon>Megaviricetes</taxon>
        <taxon>Imitervirales</taxon>
        <taxon>Mimiviridae</taxon>
        <taxon>Klosneuvirinae</taxon>
    </lineage>
</organism>
<dbReference type="EMBL" id="MK071983">
    <property type="protein sequence ID" value="AYV76292.1"/>
    <property type="molecule type" value="Genomic_DNA"/>
</dbReference>
<name>A0A3G4ZN50_9VIRU</name>
<proteinExistence type="predicted"/>
<gene>
    <name evidence="1" type="ORF">Terrestrivirus5_114</name>
</gene>
<reference evidence="1" key="1">
    <citation type="submission" date="2018-10" db="EMBL/GenBank/DDBJ databases">
        <title>Hidden diversity of soil giant viruses.</title>
        <authorList>
            <person name="Schulz F."/>
            <person name="Alteio L."/>
            <person name="Goudeau D."/>
            <person name="Ryan E.M."/>
            <person name="Malmstrom R.R."/>
            <person name="Blanchard J."/>
            <person name="Woyke T."/>
        </authorList>
    </citation>
    <scope>NUCLEOTIDE SEQUENCE</scope>
    <source>
        <strain evidence="1">TEV1</strain>
    </source>
</reference>
<protein>
    <submittedName>
        <fullName evidence="1">Uncharacterized protein</fullName>
    </submittedName>
</protein>